<organism evidence="2 3">
    <name type="scientific">Saccharothrix mutabilis subsp. mutabilis</name>
    <dbReference type="NCBI Taxonomy" id="66855"/>
    <lineage>
        <taxon>Bacteria</taxon>
        <taxon>Bacillati</taxon>
        <taxon>Actinomycetota</taxon>
        <taxon>Actinomycetes</taxon>
        <taxon>Pseudonocardiales</taxon>
        <taxon>Pseudonocardiaceae</taxon>
        <taxon>Saccharothrix</taxon>
    </lineage>
</organism>
<dbReference type="Proteomes" id="UP001500416">
    <property type="component" value="Unassembled WGS sequence"/>
</dbReference>
<gene>
    <name evidence="2" type="ORF">GCM10010492_41650</name>
</gene>
<proteinExistence type="predicted"/>
<evidence type="ECO:0000313" key="3">
    <source>
        <dbReference type="Proteomes" id="UP001500416"/>
    </source>
</evidence>
<sequence>MVELLMPNPDDPVGPPTGGGGGVGDGEGDGDGDGLVLLPPPGFLGAMSGSLLRGG</sequence>
<keyword evidence="3" id="KW-1185">Reference proteome</keyword>
<evidence type="ECO:0000313" key="2">
    <source>
        <dbReference type="EMBL" id="GAA0238196.1"/>
    </source>
</evidence>
<name>A0ABP3DT47_9PSEU</name>
<protein>
    <submittedName>
        <fullName evidence="2">Uncharacterized protein</fullName>
    </submittedName>
</protein>
<accession>A0ABP3DT47</accession>
<comment type="caution">
    <text evidence="2">The sequence shown here is derived from an EMBL/GenBank/DDBJ whole genome shotgun (WGS) entry which is preliminary data.</text>
</comment>
<feature type="compositionally biased region" description="Gly residues" evidence="1">
    <location>
        <begin position="16"/>
        <end position="25"/>
    </location>
</feature>
<reference evidence="3" key="1">
    <citation type="journal article" date="2019" name="Int. J. Syst. Evol. Microbiol.">
        <title>The Global Catalogue of Microorganisms (GCM) 10K type strain sequencing project: providing services to taxonomists for standard genome sequencing and annotation.</title>
        <authorList>
            <consortium name="The Broad Institute Genomics Platform"/>
            <consortium name="The Broad Institute Genome Sequencing Center for Infectious Disease"/>
            <person name="Wu L."/>
            <person name="Ma J."/>
        </authorList>
    </citation>
    <scope>NUCLEOTIDE SEQUENCE [LARGE SCALE GENOMIC DNA]</scope>
    <source>
        <strain evidence="3">JCM 3380</strain>
    </source>
</reference>
<dbReference type="EMBL" id="BAAABU010000008">
    <property type="protein sequence ID" value="GAA0238196.1"/>
    <property type="molecule type" value="Genomic_DNA"/>
</dbReference>
<evidence type="ECO:0000256" key="1">
    <source>
        <dbReference type="SAM" id="MobiDB-lite"/>
    </source>
</evidence>
<dbReference type="RefSeq" id="WP_343935495.1">
    <property type="nucleotide sequence ID" value="NZ_BAAABU010000008.1"/>
</dbReference>
<feature type="region of interest" description="Disordered" evidence="1">
    <location>
        <begin position="1"/>
        <end position="40"/>
    </location>
</feature>